<gene>
    <name evidence="2" type="ORF">ABIG07_008403</name>
</gene>
<comment type="caution">
    <text evidence="2">The sequence shown here is derived from an EMBL/GenBank/DDBJ whole genome shotgun (WGS) entry which is preliminary data.</text>
</comment>
<dbReference type="EMBL" id="JBGBZJ010000003">
    <property type="protein sequence ID" value="MEY9459455.1"/>
    <property type="molecule type" value="Genomic_DNA"/>
</dbReference>
<feature type="region of interest" description="Disordered" evidence="1">
    <location>
        <begin position="1"/>
        <end position="31"/>
    </location>
</feature>
<evidence type="ECO:0000313" key="3">
    <source>
        <dbReference type="Proteomes" id="UP001565369"/>
    </source>
</evidence>
<sequence length="103" mass="11313">MMQRLEPTHAPPIGKLSDAPPNGPHEAAGGASLDGWKICESIAVTEMNIGKWYDPISERWIAPREARTIAGYGQSGADKVTESHERREAQRIWQLLVDCCAGE</sequence>
<dbReference type="Proteomes" id="UP001565369">
    <property type="component" value="Unassembled WGS sequence"/>
</dbReference>
<name>A0ABV4G7X7_9BRAD</name>
<reference evidence="2 3" key="1">
    <citation type="submission" date="2024-07" db="EMBL/GenBank/DDBJ databases">
        <title>Genomic Encyclopedia of Type Strains, Phase V (KMG-V): Genome sequencing to study the core and pangenomes of soil and plant-associated prokaryotes.</title>
        <authorList>
            <person name="Whitman W."/>
        </authorList>
    </citation>
    <scope>NUCLEOTIDE SEQUENCE [LARGE SCALE GENOMIC DNA]</scope>
    <source>
        <strain evidence="2 3">USDA 152</strain>
    </source>
</reference>
<keyword evidence="3" id="KW-1185">Reference proteome</keyword>
<evidence type="ECO:0000313" key="2">
    <source>
        <dbReference type="EMBL" id="MEY9459455.1"/>
    </source>
</evidence>
<protein>
    <submittedName>
        <fullName evidence="2">Uncharacterized protein</fullName>
    </submittedName>
</protein>
<dbReference type="RefSeq" id="WP_131233148.1">
    <property type="nucleotide sequence ID" value="NZ_AP021854.1"/>
</dbReference>
<accession>A0ABV4G7X7</accession>
<proteinExistence type="predicted"/>
<dbReference type="GeneID" id="92965464"/>
<evidence type="ECO:0000256" key="1">
    <source>
        <dbReference type="SAM" id="MobiDB-lite"/>
    </source>
</evidence>
<organism evidence="2 3">
    <name type="scientific">Bradyrhizobium ottawaense</name>
    <dbReference type="NCBI Taxonomy" id="931866"/>
    <lineage>
        <taxon>Bacteria</taxon>
        <taxon>Pseudomonadati</taxon>
        <taxon>Pseudomonadota</taxon>
        <taxon>Alphaproteobacteria</taxon>
        <taxon>Hyphomicrobiales</taxon>
        <taxon>Nitrobacteraceae</taxon>
        <taxon>Bradyrhizobium</taxon>
    </lineage>
</organism>